<dbReference type="InterPro" id="IPR039999">
    <property type="entry name" value="LYAR"/>
</dbReference>
<evidence type="ECO:0000256" key="4">
    <source>
        <dbReference type="ARBA" id="ARBA00022771"/>
    </source>
</evidence>
<dbReference type="Proteomes" id="UP000747110">
    <property type="component" value="Unassembled WGS sequence"/>
</dbReference>
<evidence type="ECO:0000256" key="3">
    <source>
        <dbReference type="ARBA" id="ARBA00022737"/>
    </source>
</evidence>
<keyword evidence="6" id="KW-0539">Nucleus</keyword>
<dbReference type="GO" id="GO:0008270">
    <property type="term" value="F:zinc ion binding"/>
    <property type="evidence" value="ECO:0007669"/>
    <property type="project" value="UniProtKB-KW"/>
</dbReference>
<comment type="caution">
    <text evidence="11">The sequence shown here is derived from an EMBL/GenBank/DDBJ whole genome shotgun (WGS) entry which is preliminary data.</text>
</comment>
<keyword evidence="13" id="KW-1185">Reference proteome</keyword>
<dbReference type="PROSITE" id="PS00028">
    <property type="entry name" value="ZINC_FINGER_C2H2_1"/>
    <property type="match status" value="1"/>
</dbReference>
<dbReference type="GO" id="GO:0000122">
    <property type="term" value="P:negative regulation of transcription by RNA polymerase II"/>
    <property type="evidence" value="ECO:0007669"/>
    <property type="project" value="TreeGrafter"/>
</dbReference>
<reference evidence="11" key="1">
    <citation type="journal article" date="2021" name="Proc. Natl. Acad. Sci. U.S.A.">
        <title>Three genomes in the algal genus Volvox reveal the fate of a haploid sex-determining region after a transition to homothallism.</title>
        <authorList>
            <person name="Yamamoto K."/>
            <person name="Hamaji T."/>
            <person name="Kawai-Toyooka H."/>
            <person name="Matsuzaki R."/>
            <person name="Takahashi F."/>
            <person name="Nishimura Y."/>
            <person name="Kawachi M."/>
            <person name="Noguchi H."/>
            <person name="Minakuchi Y."/>
            <person name="Umen J.G."/>
            <person name="Toyoda A."/>
            <person name="Nozaki H."/>
        </authorList>
    </citation>
    <scope>NUCLEOTIDE SEQUENCE</scope>
    <source>
        <strain evidence="11">NIES-3785</strain>
        <strain evidence="10">NIES-3786</strain>
    </source>
</reference>
<dbReference type="Pfam" id="PF08790">
    <property type="entry name" value="zf-LYAR"/>
    <property type="match status" value="1"/>
</dbReference>
<dbReference type="EMBL" id="BNCQ01000008">
    <property type="protein sequence ID" value="GIM00793.1"/>
    <property type="molecule type" value="Genomic_DNA"/>
</dbReference>
<sequence length="394" mass="40426">MVWFHCDDCGDTIKKPKLVSHYRNCSASGFSCVDCLQTFTRATVNSHTTCVTEHEKYALAATKPGGFAAGGLSANREGGPTAGVPSEPTGLEFLSTRPPWRCSVCNVNCTSRETLVNHAAGAKHKRRARAALAAANGCNKVPGSNANVANGGGVSTGAAGVGAPAVSAATAGKPRMSPSSSSSSSSSDGSSSSDDDEKAGNREPPVKRQASGGGATPAATAKGNGKLTKRSSSSSSSSDSDSDSDLPAAKKGKTEPAAKRPAPQPVLALSDSSSSSSSEDDSDSDDGPTKRVAVQKGGGAAGTTDNLDLSLQDAKKFARLTKAVREALERKAEVGRSVLLRLVHTHLLAGSEVEVTDVELQRVRQQLVAKGVCELVRDIRLTKPKKAAAKKVGK</sequence>
<dbReference type="Gene3D" id="3.30.1490.490">
    <property type="match status" value="1"/>
</dbReference>
<evidence type="ECO:0000256" key="8">
    <source>
        <dbReference type="SAM" id="MobiDB-lite"/>
    </source>
</evidence>
<dbReference type="Gene3D" id="3.30.160.60">
    <property type="entry name" value="Classic Zinc Finger"/>
    <property type="match status" value="1"/>
</dbReference>
<dbReference type="Pfam" id="PF12874">
    <property type="entry name" value="zf-met"/>
    <property type="match status" value="1"/>
</dbReference>
<feature type="compositionally biased region" description="Low complexity" evidence="8">
    <location>
        <begin position="216"/>
        <end position="239"/>
    </location>
</feature>
<evidence type="ECO:0000256" key="1">
    <source>
        <dbReference type="ARBA" id="ARBA00004123"/>
    </source>
</evidence>
<name>A0A8J4LKU8_9CHLO</name>
<evidence type="ECO:0000313" key="10">
    <source>
        <dbReference type="EMBL" id="GIL76088.1"/>
    </source>
</evidence>
<evidence type="ECO:0000313" key="12">
    <source>
        <dbReference type="Proteomes" id="UP000722791"/>
    </source>
</evidence>
<dbReference type="InterPro" id="IPR014898">
    <property type="entry name" value="Znf_C2H2_LYAR"/>
</dbReference>
<dbReference type="Proteomes" id="UP000722791">
    <property type="component" value="Unassembled WGS sequence"/>
</dbReference>
<dbReference type="OrthoDB" id="21474at2759"/>
<proteinExistence type="predicted"/>
<feature type="domain" description="C2H2-type" evidence="9">
    <location>
        <begin position="102"/>
        <end position="124"/>
    </location>
</feature>
<dbReference type="GO" id="GO:0005730">
    <property type="term" value="C:nucleolus"/>
    <property type="evidence" value="ECO:0007669"/>
    <property type="project" value="TreeGrafter"/>
</dbReference>
<dbReference type="SUPFAM" id="SSF57667">
    <property type="entry name" value="beta-beta-alpha zinc fingers"/>
    <property type="match status" value="3"/>
</dbReference>
<evidence type="ECO:0000256" key="6">
    <source>
        <dbReference type="ARBA" id="ARBA00023242"/>
    </source>
</evidence>
<keyword evidence="5" id="KW-0862">Zinc</keyword>
<dbReference type="GO" id="GO:0003677">
    <property type="term" value="F:DNA binding"/>
    <property type="evidence" value="ECO:0007669"/>
    <property type="project" value="InterPro"/>
</dbReference>
<evidence type="ECO:0000256" key="2">
    <source>
        <dbReference type="ARBA" id="ARBA00022723"/>
    </source>
</evidence>
<evidence type="ECO:0000256" key="5">
    <source>
        <dbReference type="ARBA" id="ARBA00022833"/>
    </source>
</evidence>
<gene>
    <name evidence="10" type="ORF">Vretifemale_5809</name>
    <name evidence="11" type="ORF">Vretimale_5720</name>
</gene>
<feature type="region of interest" description="Disordered" evidence="8">
    <location>
        <begin position="169"/>
        <end position="306"/>
    </location>
</feature>
<accession>A0A8J4LKU8</accession>
<dbReference type="PROSITE" id="PS51804">
    <property type="entry name" value="ZF_C2HC_LYAR"/>
    <property type="match status" value="2"/>
</dbReference>
<evidence type="ECO:0000313" key="11">
    <source>
        <dbReference type="EMBL" id="GIM00793.1"/>
    </source>
</evidence>
<protein>
    <recommendedName>
        <fullName evidence="9">C2H2-type domain-containing protein</fullName>
    </recommendedName>
</protein>
<dbReference type="InterPro" id="IPR036236">
    <property type="entry name" value="Znf_C2H2_sf"/>
</dbReference>
<comment type="subcellular location">
    <subcellularLocation>
        <location evidence="1">Nucleus</location>
    </subcellularLocation>
</comment>
<dbReference type="PANTHER" id="PTHR13100:SF10">
    <property type="entry name" value="CELL GROWTH-REGULATING NUCLEOLAR PROTEIN"/>
    <property type="match status" value="1"/>
</dbReference>
<evidence type="ECO:0000313" key="13">
    <source>
        <dbReference type="Proteomes" id="UP000747110"/>
    </source>
</evidence>
<dbReference type="GO" id="GO:0006364">
    <property type="term" value="P:rRNA processing"/>
    <property type="evidence" value="ECO:0007669"/>
    <property type="project" value="TreeGrafter"/>
</dbReference>
<keyword evidence="4 7" id="KW-0863">Zinc-finger</keyword>
<dbReference type="InterPro" id="IPR013087">
    <property type="entry name" value="Znf_C2H2_type"/>
</dbReference>
<dbReference type="FunFam" id="3.30.1490.490:FF:000001">
    <property type="entry name" value="cell growth-regulating nucleolar protein-like"/>
    <property type="match status" value="1"/>
</dbReference>
<evidence type="ECO:0000256" key="7">
    <source>
        <dbReference type="PROSITE-ProRule" id="PRU01145"/>
    </source>
</evidence>
<keyword evidence="3" id="KW-0677">Repeat</keyword>
<feature type="compositionally biased region" description="Low complexity" evidence="8">
    <location>
        <begin position="169"/>
        <end position="192"/>
    </location>
</feature>
<dbReference type="EMBL" id="BNCP01000008">
    <property type="protein sequence ID" value="GIL76088.1"/>
    <property type="molecule type" value="Genomic_DNA"/>
</dbReference>
<dbReference type="PANTHER" id="PTHR13100">
    <property type="entry name" value="CELL GROWTH-REGULATING NUCLEOLAR PROTEIN LYAR"/>
    <property type="match status" value="1"/>
</dbReference>
<dbReference type="AlphaFoldDB" id="A0A8J4LKU8"/>
<organism evidence="11 12">
    <name type="scientific">Volvox reticuliferus</name>
    <dbReference type="NCBI Taxonomy" id="1737510"/>
    <lineage>
        <taxon>Eukaryota</taxon>
        <taxon>Viridiplantae</taxon>
        <taxon>Chlorophyta</taxon>
        <taxon>core chlorophytes</taxon>
        <taxon>Chlorophyceae</taxon>
        <taxon>CS clade</taxon>
        <taxon>Chlamydomonadales</taxon>
        <taxon>Volvocaceae</taxon>
        <taxon>Volvox</taxon>
    </lineage>
</organism>
<evidence type="ECO:0000259" key="9">
    <source>
        <dbReference type="PROSITE" id="PS00028"/>
    </source>
</evidence>
<keyword evidence="2" id="KW-0479">Metal-binding</keyword>